<evidence type="ECO:0000313" key="3">
    <source>
        <dbReference type="Proteomes" id="UP001302321"/>
    </source>
</evidence>
<protein>
    <recommendedName>
        <fullName evidence="4">SH3 domain-containing protein</fullName>
    </recommendedName>
</protein>
<dbReference type="EMBL" id="MU866696">
    <property type="protein sequence ID" value="KAK4170944.1"/>
    <property type="molecule type" value="Genomic_DNA"/>
</dbReference>
<feature type="region of interest" description="Disordered" evidence="1">
    <location>
        <begin position="194"/>
        <end position="234"/>
    </location>
</feature>
<feature type="region of interest" description="Disordered" evidence="1">
    <location>
        <begin position="330"/>
        <end position="356"/>
    </location>
</feature>
<dbReference type="SUPFAM" id="SSF50044">
    <property type="entry name" value="SH3-domain"/>
    <property type="match status" value="1"/>
</dbReference>
<dbReference type="AlphaFoldDB" id="A0AAN6VW79"/>
<evidence type="ECO:0008006" key="4">
    <source>
        <dbReference type="Google" id="ProtNLM"/>
    </source>
</evidence>
<evidence type="ECO:0000313" key="2">
    <source>
        <dbReference type="EMBL" id="KAK4170944.1"/>
    </source>
</evidence>
<organism evidence="2 3">
    <name type="scientific">Triangularia setosa</name>
    <dbReference type="NCBI Taxonomy" id="2587417"/>
    <lineage>
        <taxon>Eukaryota</taxon>
        <taxon>Fungi</taxon>
        <taxon>Dikarya</taxon>
        <taxon>Ascomycota</taxon>
        <taxon>Pezizomycotina</taxon>
        <taxon>Sordariomycetes</taxon>
        <taxon>Sordariomycetidae</taxon>
        <taxon>Sordariales</taxon>
        <taxon>Podosporaceae</taxon>
        <taxon>Triangularia</taxon>
    </lineage>
</organism>
<feature type="compositionally biased region" description="Polar residues" evidence="1">
    <location>
        <begin position="249"/>
        <end position="267"/>
    </location>
</feature>
<accession>A0AAN6VW79</accession>
<keyword evidence="3" id="KW-1185">Reference proteome</keyword>
<reference evidence="2" key="1">
    <citation type="journal article" date="2023" name="Mol. Phylogenet. Evol.">
        <title>Genome-scale phylogeny and comparative genomics of the fungal order Sordariales.</title>
        <authorList>
            <person name="Hensen N."/>
            <person name="Bonometti L."/>
            <person name="Westerberg I."/>
            <person name="Brannstrom I.O."/>
            <person name="Guillou S."/>
            <person name="Cros-Aarteil S."/>
            <person name="Calhoun S."/>
            <person name="Haridas S."/>
            <person name="Kuo A."/>
            <person name="Mondo S."/>
            <person name="Pangilinan J."/>
            <person name="Riley R."/>
            <person name="LaButti K."/>
            <person name="Andreopoulos B."/>
            <person name="Lipzen A."/>
            <person name="Chen C."/>
            <person name="Yan M."/>
            <person name="Daum C."/>
            <person name="Ng V."/>
            <person name="Clum A."/>
            <person name="Steindorff A."/>
            <person name="Ohm R.A."/>
            <person name="Martin F."/>
            <person name="Silar P."/>
            <person name="Natvig D.O."/>
            <person name="Lalanne C."/>
            <person name="Gautier V."/>
            <person name="Ament-Velasquez S.L."/>
            <person name="Kruys A."/>
            <person name="Hutchinson M.I."/>
            <person name="Powell A.J."/>
            <person name="Barry K."/>
            <person name="Miller A.N."/>
            <person name="Grigoriev I.V."/>
            <person name="Debuchy R."/>
            <person name="Gladieux P."/>
            <person name="Hiltunen Thoren M."/>
            <person name="Johannesson H."/>
        </authorList>
    </citation>
    <scope>NUCLEOTIDE SEQUENCE</scope>
    <source>
        <strain evidence="2">CBS 892.96</strain>
    </source>
</reference>
<proteinExistence type="predicted"/>
<reference evidence="2" key="2">
    <citation type="submission" date="2023-05" db="EMBL/GenBank/DDBJ databases">
        <authorList>
            <consortium name="Lawrence Berkeley National Laboratory"/>
            <person name="Steindorff A."/>
            <person name="Hensen N."/>
            <person name="Bonometti L."/>
            <person name="Westerberg I."/>
            <person name="Brannstrom I.O."/>
            <person name="Guillou S."/>
            <person name="Cros-Aarteil S."/>
            <person name="Calhoun S."/>
            <person name="Haridas S."/>
            <person name="Kuo A."/>
            <person name="Mondo S."/>
            <person name="Pangilinan J."/>
            <person name="Riley R."/>
            <person name="Labutti K."/>
            <person name="Andreopoulos B."/>
            <person name="Lipzen A."/>
            <person name="Chen C."/>
            <person name="Yanf M."/>
            <person name="Daum C."/>
            <person name="Ng V."/>
            <person name="Clum A."/>
            <person name="Ohm R."/>
            <person name="Martin F."/>
            <person name="Silar P."/>
            <person name="Natvig D."/>
            <person name="Lalanne C."/>
            <person name="Gautier V."/>
            <person name="Ament-Velasquez S.L."/>
            <person name="Kruys A."/>
            <person name="Hutchinson M.I."/>
            <person name="Powell A.J."/>
            <person name="Barry K."/>
            <person name="Miller A.N."/>
            <person name="Grigoriev I.V."/>
            <person name="Debuchy R."/>
            <person name="Gladieux P."/>
            <person name="Thoren M.H."/>
            <person name="Johannesson H."/>
        </authorList>
    </citation>
    <scope>NUCLEOTIDE SEQUENCE</scope>
    <source>
        <strain evidence="2">CBS 892.96</strain>
    </source>
</reference>
<comment type="caution">
    <text evidence="2">The sequence shown here is derived from an EMBL/GenBank/DDBJ whole genome shotgun (WGS) entry which is preliminary data.</text>
</comment>
<dbReference type="Proteomes" id="UP001302321">
    <property type="component" value="Unassembled WGS sequence"/>
</dbReference>
<dbReference type="InterPro" id="IPR036028">
    <property type="entry name" value="SH3-like_dom_sf"/>
</dbReference>
<name>A0AAN6VW79_9PEZI</name>
<gene>
    <name evidence="2" type="ORF">QBC36DRAFT_109311</name>
</gene>
<feature type="region of interest" description="Disordered" evidence="1">
    <location>
        <begin position="249"/>
        <end position="272"/>
    </location>
</feature>
<sequence length="745" mass="81615">MTADAEELLIRPFRDVVAVGTTAATNAASLGPHRADDADRMSRAAQALVREGERALKKLQPVWDDQVQRLGDLFKRTITQQGTYLTAVAHHIFSSLYRPDAHLSPYPASIEKRRLILEELLWDFDDVTHPDEFDIGRYSALQTATKALALDIVETAKRLKPILDTAPEIPEGGFPPLPPLPVHRLDSRVGHVSWPSSVASSRPRALSKQETKSTLGRRQGGELTPPDSPDCATPIAQFQDFSIDPSAKRSSLASDSFHSPSTIQTTPSLLSKSSSLTSSSALLGTPESAFHHPEAAPTKINLYEAALSLLPPPALDTGVEDELQAYSTSLKRRQGSVLTEHRKSSRANPRSEDCSIGPDSTYHKLKGLCKGAVRFRKDGHWGSIKMTTEYGGGGGGAGDMMRASDAIVPLQYEVTKVAGCGECGYAHDLDAVELDKSRKPEAITPSESGARYRLRLLFKSHLGKGASGGSADDYYACLWCVSAAVTVRESDATVFRSADDLLQHLSRHPQPLPQIPGVNVCYGPEPEQPDFDLRLPDGPVPVPMPDNVTRLATAIAIKDHFRRHGRGKLEKPPRYDGEMLEFMEGARIMGVMFPEKWEGKWCLGRHDGMFGAFPSKVIELRAPQESEVPVGGKSGMIVTTRWKWTPPKSGGVAWVAFGKGEVITNVQCRLKFCSAIIHHDFGFDLTSVLQVFMRITGAGMGQIARARLVYFPSHMSICRPSKRKSQLHRDVQAGDCLCLEDNHRV</sequence>
<evidence type="ECO:0000256" key="1">
    <source>
        <dbReference type="SAM" id="MobiDB-lite"/>
    </source>
</evidence>